<evidence type="ECO:0000313" key="2">
    <source>
        <dbReference type="Proteomes" id="UP000244722"/>
    </source>
</evidence>
<name>A0A2T6ZP09_TUBBO</name>
<evidence type="ECO:0000313" key="1">
    <source>
        <dbReference type="EMBL" id="PUU77205.1"/>
    </source>
</evidence>
<keyword evidence="2" id="KW-1185">Reference proteome</keyword>
<accession>A0A2T6ZP09</accession>
<protein>
    <submittedName>
        <fullName evidence="1">Uncharacterized protein</fullName>
    </submittedName>
</protein>
<dbReference type="AlphaFoldDB" id="A0A2T6ZP09"/>
<gene>
    <name evidence="1" type="ORF">B9Z19DRAFT_182187</name>
</gene>
<dbReference type="EMBL" id="NESQ01000159">
    <property type="protein sequence ID" value="PUU77205.1"/>
    <property type="molecule type" value="Genomic_DNA"/>
</dbReference>
<organism evidence="1 2">
    <name type="scientific">Tuber borchii</name>
    <name type="common">White truffle</name>
    <dbReference type="NCBI Taxonomy" id="42251"/>
    <lineage>
        <taxon>Eukaryota</taxon>
        <taxon>Fungi</taxon>
        <taxon>Dikarya</taxon>
        <taxon>Ascomycota</taxon>
        <taxon>Pezizomycotina</taxon>
        <taxon>Pezizomycetes</taxon>
        <taxon>Pezizales</taxon>
        <taxon>Tuberaceae</taxon>
        <taxon>Tuber</taxon>
    </lineage>
</organism>
<reference evidence="1 2" key="1">
    <citation type="submission" date="2017-04" db="EMBL/GenBank/DDBJ databases">
        <title>Draft genome sequence of Tuber borchii Vittad., a whitish edible truffle.</title>
        <authorList>
            <consortium name="DOE Joint Genome Institute"/>
            <person name="Murat C."/>
            <person name="Kuo A."/>
            <person name="Barry K.W."/>
            <person name="Clum A."/>
            <person name="Dockter R.B."/>
            <person name="Fauchery L."/>
            <person name="Iotti M."/>
            <person name="Kohler A."/>
            <person name="Labutti K."/>
            <person name="Lindquist E.A."/>
            <person name="Lipzen A."/>
            <person name="Ohm R.A."/>
            <person name="Wang M."/>
            <person name="Grigoriev I.V."/>
            <person name="Zambonelli A."/>
            <person name="Martin F.M."/>
        </authorList>
    </citation>
    <scope>NUCLEOTIDE SEQUENCE [LARGE SCALE GENOMIC DNA]</scope>
    <source>
        <strain evidence="1 2">Tbo3840</strain>
    </source>
</reference>
<comment type="caution">
    <text evidence="1">The sequence shown here is derived from an EMBL/GenBank/DDBJ whole genome shotgun (WGS) entry which is preliminary data.</text>
</comment>
<dbReference type="Proteomes" id="UP000244722">
    <property type="component" value="Unassembled WGS sequence"/>
</dbReference>
<sequence>MAPKATYRYVQKRKGGKSPLSFSGTNYFAINLTTGTQRVNTGTQIVNIGAQIVNIGTQIVATGTRHREASFAHTKVAYQRKILKNW</sequence>
<proteinExistence type="predicted"/>